<name>A0ACB8ZY74_ARCLA</name>
<dbReference type="Proteomes" id="UP001055879">
    <property type="component" value="Linkage Group LG09"/>
</dbReference>
<reference evidence="2" key="1">
    <citation type="journal article" date="2022" name="Mol. Ecol. Resour.">
        <title>The genomes of chicory, endive, great burdock and yacon provide insights into Asteraceae palaeo-polyploidization history and plant inulin production.</title>
        <authorList>
            <person name="Fan W."/>
            <person name="Wang S."/>
            <person name="Wang H."/>
            <person name="Wang A."/>
            <person name="Jiang F."/>
            <person name="Liu H."/>
            <person name="Zhao H."/>
            <person name="Xu D."/>
            <person name="Zhang Y."/>
        </authorList>
    </citation>
    <scope>NUCLEOTIDE SEQUENCE [LARGE SCALE GENOMIC DNA]</scope>
    <source>
        <strain evidence="2">cv. Niubang</strain>
    </source>
</reference>
<comment type="caution">
    <text evidence="1">The sequence shown here is derived from an EMBL/GenBank/DDBJ whole genome shotgun (WGS) entry which is preliminary data.</text>
</comment>
<evidence type="ECO:0000313" key="1">
    <source>
        <dbReference type="EMBL" id="KAI3702518.1"/>
    </source>
</evidence>
<reference evidence="1 2" key="2">
    <citation type="journal article" date="2022" name="Mol. Ecol. Resour.">
        <title>The genomes of chicory, endive, great burdock and yacon provide insights into Asteraceae paleo-polyploidization history and plant inulin production.</title>
        <authorList>
            <person name="Fan W."/>
            <person name="Wang S."/>
            <person name="Wang H."/>
            <person name="Wang A."/>
            <person name="Jiang F."/>
            <person name="Liu H."/>
            <person name="Zhao H."/>
            <person name="Xu D."/>
            <person name="Zhang Y."/>
        </authorList>
    </citation>
    <scope>NUCLEOTIDE SEQUENCE [LARGE SCALE GENOMIC DNA]</scope>
    <source>
        <strain evidence="2">cv. Niubang</strain>
    </source>
</reference>
<evidence type="ECO:0000313" key="2">
    <source>
        <dbReference type="Proteomes" id="UP001055879"/>
    </source>
</evidence>
<keyword evidence="2" id="KW-1185">Reference proteome</keyword>
<organism evidence="1 2">
    <name type="scientific">Arctium lappa</name>
    <name type="common">Greater burdock</name>
    <name type="synonym">Lappa major</name>
    <dbReference type="NCBI Taxonomy" id="4217"/>
    <lineage>
        <taxon>Eukaryota</taxon>
        <taxon>Viridiplantae</taxon>
        <taxon>Streptophyta</taxon>
        <taxon>Embryophyta</taxon>
        <taxon>Tracheophyta</taxon>
        <taxon>Spermatophyta</taxon>
        <taxon>Magnoliopsida</taxon>
        <taxon>eudicotyledons</taxon>
        <taxon>Gunneridae</taxon>
        <taxon>Pentapetalae</taxon>
        <taxon>asterids</taxon>
        <taxon>campanulids</taxon>
        <taxon>Asterales</taxon>
        <taxon>Asteraceae</taxon>
        <taxon>Carduoideae</taxon>
        <taxon>Cardueae</taxon>
        <taxon>Arctiinae</taxon>
        <taxon>Arctium</taxon>
    </lineage>
</organism>
<gene>
    <name evidence="1" type="ORF">L6452_28257</name>
</gene>
<accession>A0ACB8ZY74</accession>
<dbReference type="EMBL" id="CM042055">
    <property type="protein sequence ID" value="KAI3702518.1"/>
    <property type="molecule type" value="Genomic_DNA"/>
</dbReference>
<sequence length="585" mass="66932">MSESGPERPVRPSLEKIDSDNFEEDKKARRNSLKQRAINASNKFRTSFSKKSRRNSKVMSVVVEDEHDAEDLKAVEALRQALIAEDLLPEKHDDYHMLLRFLKARGYDLEKSKKMWTDMINWRKDYGADTIMEDFDFKEKEVVLQYYPQGHHGVDKDGRPVYIERLGLVDATKLMQATTLERYIKYHVMEFERTFIDKFPACSIQAKRHVDQSTTILDVQGVGLKSMNKSARELIQSLQNIDGNNYPETLCRMYIINAGSGFRLLWNTVKSFLDPKTTAKINVLGNKFQSKLLEIIDASELPDFLGGTCTCSDKGGCMRSDKGPWQDPDIMKMVRNGEHKCSARTIPDEKTISEDQSANKADDESPGMQREHIKHPQLSPVHEEDSQATTNKSIPSANEPRGYTPPVQKNVDASYAKPVQKVPLPQDYYNVNDAYKAAGDGLGNHIFTGMMTFMMGVMTMVRMTRNMPKKLTEINHYSSNVIYEEPMRQRHEAYQLQAPGISTAEYLSMMKRLGDLEEKVIILTNKPVEMPPEKEEMLNNALKRIESLEIELSATKKSLEDSHAQQQEFAAYLEKKKKKKNIFGF</sequence>
<protein>
    <submittedName>
        <fullName evidence="1">Uncharacterized protein</fullName>
    </submittedName>
</protein>
<proteinExistence type="predicted"/>